<dbReference type="InterPro" id="IPR002645">
    <property type="entry name" value="STAS_dom"/>
</dbReference>
<protein>
    <submittedName>
        <fullName evidence="6">Sulfate permease</fullName>
    </submittedName>
</protein>
<comment type="subcellular location">
    <subcellularLocation>
        <location evidence="1">Membrane</location>
        <topology evidence="1">Multi-pass membrane protein</topology>
    </subcellularLocation>
</comment>
<dbReference type="Pfam" id="PF01740">
    <property type="entry name" value="STAS"/>
    <property type="match status" value="1"/>
</dbReference>
<dbReference type="RefSeq" id="WP_130233486.1">
    <property type="nucleotide sequence ID" value="NZ_BMEF01000003.1"/>
</dbReference>
<dbReference type="PROSITE" id="PS50801">
    <property type="entry name" value="STAS"/>
    <property type="match status" value="1"/>
</dbReference>
<reference evidence="6 7" key="1">
    <citation type="submission" date="2019-09" db="EMBL/GenBank/DDBJ databases">
        <title>Complete genome sequencing of four Arcobacter species reveals a diverse suite of mobile elements.</title>
        <authorList>
            <person name="Miller W.G."/>
            <person name="Yee E."/>
            <person name="Bono J.L."/>
        </authorList>
    </citation>
    <scope>NUCLEOTIDE SEQUENCE [LARGE SCALE GENOMIC DNA]</scope>
    <source>
        <strain evidence="6 7">LMG 26638</strain>
    </source>
</reference>
<evidence type="ECO:0000256" key="2">
    <source>
        <dbReference type="ARBA" id="ARBA00022692"/>
    </source>
</evidence>
<dbReference type="Proteomes" id="UP000322726">
    <property type="component" value="Chromosome"/>
</dbReference>
<proteinExistence type="predicted"/>
<evidence type="ECO:0000313" key="6">
    <source>
        <dbReference type="EMBL" id="QEP34555.1"/>
    </source>
</evidence>
<evidence type="ECO:0000256" key="3">
    <source>
        <dbReference type="ARBA" id="ARBA00022989"/>
    </source>
</evidence>
<keyword evidence="7" id="KW-1185">Reference proteome</keyword>
<feature type="transmembrane region" description="Helical" evidence="5">
    <location>
        <begin position="83"/>
        <end position="101"/>
    </location>
</feature>
<sequence length="525" mass="56517">MSSASIKNDIFAGITAAVVALPLALAFGVASGAGAIAGLYGAIILGFFAALFGGTSTQISGPTGPMTVITATAVAAFPNDFSTVMTVIFLSGLIQISFALVKIGKWIQYIPYPVISGFMSGVGVIIIILQINPFLGVESQPSIVLTLINFLETIKQINYEALVVASITLAIMFLTPKKVSKVVPSALIALIFVTYFSYYMNYDISKIGEIPMGLPEFILPLSIDFINLSQIITLAITLALLGSIDSLLTSIVADNMTKTKHKPNQELIGQGIGNAVCSFFGAIPGAGATMRTVININSGGTTKLSGMVHSITLLIIVLFLAPLASEIPLAVLAGILIKVGFDILDYKFIKIVNKVNKRDLLVMVTVFLLTIFVDLIMAVGVGITIASILAVYKVSKGTQIKTVRSKTSFDIDLENKDTQIIKITGELFFGTASVLDDKIDKINNAKTIIIDCKNAQSLDLSAIFTIENIIEKLKEKDLSVILILKYRHKRAILDIDSNGLFKKTKIFHTIDDATNYIQKRELDYA</sequence>
<feature type="transmembrane region" description="Helical" evidence="5">
    <location>
        <begin position="360"/>
        <end position="392"/>
    </location>
</feature>
<dbReference type="KEGG" id="apai:APAC_1446"/>
<dbReference type="InterPro" id="IPR011547">
    <property type="entry name" value="SLC26A/SulP_dom"/>
</dbReference>
<dbReference type="InterPro" id="IPR001902">
    <property type="entry name" value="SLC26A/SulP_fam"/>
</dbReference>
<keyword evidence="2 5" id="KW-0812">Transmembrane</keyword>
<dbReference type="Gene3D" id="3.30.750.24">
    <property type="entry name" value="STAS domain"/>
    <property type="match status" value="1"/>
</dbReference>
<dbReference type="InterPro" id="IPR036513">
    <property type="entry name" value="STAS_dom_sf"/>
</dbReference>
<dbReference type="SUPFAM" id="SSF52091">
    <property type="entry name" value="SpoIIaa-like"/>
    <property type="match status" value="1"/>
</dbReference>
<feature type="transmembrane region" description="Helical" evidence="5">
    <location>
        <begin position="182"/>
        <end position="200"/>
    </location>
</feature>
<name>A0A5C2HAK4_9BACT</name>
<reference evidence="6 7" key="3">
    <citation type="submission" date="2019-09" db="EMBL/GenBank/DDBJ databases">
        <title>Taxonomic note: a critical rebuttal of the proposed division of the genus Arcobacter into six genera, emended descriptions of Arcobacter anaerophilus and the genus Arcobacter, and an assessment of genus-level boundaries for Epsilonproteobacteria using in silico genomic comparator tools.</title>
        <authorList>
            <person name="On S.L.W."/>
            <person name="Miller W.G."/>
            <person name="Biggs P."/>
            <person name="Cornelius A."/>
            <person name="Vandamme P."/>
        </authorList>
    </citation>
    <scope>NUCLEOTIDE SEQUENCE [LARGE SCALE GENOMIC DNA]</scope>
    <source>
        <strain evidence="6 7">LMG 26638</strain>
    </source>
</reference>
<dbReference type="GO" id="GO:0055085">
    <property type="term" value="P:transmembrane transport"/>
    <property type="evidence" value="ECO:0007669"/>
    <property type="project" value="InterPro"/>
</dbReference>
<evidence type="ECO:0000313" key="7">
    <source>
        <dbReference type="Proteomes" id="UP000322726"/>
    </source>
</evidence>
<keyword evidence="3 5" id="KW-1133">Transmembrane helix</keyword>
<dbReference type="OrthoDB" id="9771198at2"/>
<feature type="transmembrane region" description="Helical" evidence="5">
    <location>
        <begin position="113"/>
        <end position="137"/>
    </location>
</feature>
<accession>A0A5C2HAK4</accession>
<organism evidence="6 7">
    <name type="scientific">Malaciobacter pacificus</name>
    <dbReference type="NCBI Taxonomy" id="1080223"/>
    <lineage>
        <taxon>Bacteria</taxon>
        <taxon>Pseudomonadati</taxon>
        <taxon>Campylobacterota</taxon>
        <taxon>Epsilonproteobacteria</taxon>
        <taxon>Campylobacterales</taxon>
        <taxon>Arcobacteraceae</taxon>
        <taxon>Malaciobacter</taxon>
    </lineage>
</organism>
<evidence type="ECO:0000256" key="4">
    <source>
        <dbReference type="ARBA" id="ARBA00023136"/>
    </source>
</evidence>
<dbReference type="CDD" id="cd07042">
    <property type="entry name" value="STAS_SulP_like_sulfate_transporter"/>
    <property type="match status" value="1"/>
</dbReference>
<reference evidence="7" key="2">
    <citation type="submission" date="2019-09" db="EMBL/GenBank/DDBJ databases">
        <title>Complete genome sequencing of four Arcobacter species reveals a diverse suite of mobile elements.</title>
        <authorList>
            <person name="On S.L.W."/>
            <person name="Miller W.G."/>
            <person name="Biggs P."/>
            <person name="Cornelius A."/>
            <person name="Vandamme P."/>
        </authorList>
    </citation>
    <scope>NUCLEOTIDE SEQUENCE [LARGE SCALE GENOMIC DNA]</scope>
    <source>
        <strain evidence="7">LMG 26638</strain>
    </source>
</reference>
<keyword evidence="4 5" id="KW-0472">Membrane</keyword>
<dbReference type="Pfam" id="PF00916">
    <property type="entry name" value="Sulfate_transp"/>
    <property type="match status" value="1"/>
</dbReference>
<dbReference type="AlphaFoldDB" id="A0A5C2HAK4"/>
<evidence type="ECO:0000256" key="1">
    <source>
        <dbReference type="ARBA" id="ARBA00004141"/>
    </source>
</evidence>
<evidence type="ECO:0000256" key="5">
    <source>
        <dbReference type="SAM" id="Phobius"/>
    </source>
</evidence>
<dbReference type="PANTHER" id="PTHR11814">
    <property type="entry name" value="SULFATE TRANSPORTER"/>
    <property type="match status" value="1"/>
</dbReference>
<dbReference type="GO" id="GO:0016020">
    <property type="term" value="C:membrane"/>
    <property type="evidence" value="ECO:0007669"/>
    <property type="project" value="UniProtKB-SubCell"/>
</dbReference>
<gene>
    <name evidence="6" type="ORF">APAC_1446</name>
</gene>
<feature type="transmembrane region" description="Helical" evidence="5">
    <location>
        <begin position="36"/>
        <end position="52"/>
    </location>
</feature>
<feature type="transmembrane region" description="Helical" evidence="5">
    <location>
        <begin position="157"/>
        <end position="175"/>
    </location>
</feature>
<feature type="transmembrane region" description="Helical" evidence="5">
    <location>
        <begin position="231"/>
        <end position="253"/>
    </location>
</feature>
<dbReference type="EMBL" id="CP035928">
    <property type="protein sequence ID" value="QEP34555.1"/>
    <property type="molecule type" value="Genomic_DNA"/>
</dbReference>